<proteinExistence type="inferred from homology"/>
<dbReference type="InterPro" id="IPR050590">
    <property type="entry name" value="Exosome_comp_Rrp42_subfam"/>
</dbReference>
<keyword evidence="4" id="KW-0963">Cytoplasm</keyword>
<comment type="subcellular location">
    <subcellularLocation>
        <location evidence="2">Cytoplasm</location>
    </subcellularLocation>
    <subcellularLocation>
        <location evidence="1">Nucleus</location>
    </subcellularLocation>
</comment>
<dbReference type="GO" id="GO:0034476">
    <property type="term" value="P:U5 snRNA 3'-end processing"/>
    <property type="evidence" value="ECO:0007669"/>
    <property type="project" value="TreeGrafter"/>
</dbReference>
<dbReference type="GO" id="GO:0016075">
    <property type="term" value="P:rRNA catabolic process"/>
    <property type="evidence" value="ECO:0007669"/>
    <property type="project" value="TreeGrafter"/>
</dbReference>
<feature type="non-terminal residue" evidence="5">
    <location>
        <position position="215"/>
    </location>
</feature>
<dbReference type="SUPFAM" id="SSF54211">
    <property type="entry name" value="Ribosomal protein S5 domain 2-like"/>
    <property type="match status" value="1"/>
</dbReference>
<dbReference type="GO" id="GO:0071028">
    <property type="term" value="P:nuclear mRNA surveillance"/>
    <property type="evidence" value="ECO:0007669"/>
    <property type="project" value="TreeGrafter"/>
</dbReference>
<dbReference type="GO" id="GO:0034475">
    <property type="term" value="P:U4 snRNA 3'-end processing"/>
    <property type="evidence" value="ECO:0007669"/>
    <property type="project" value="TreeGrafter"/>
</dbReference>
<dbReference type="PANTHER" id="PTHR11097:SF14">
    <property type="entry name" value="EXOSOME COMPLEX COMPONENT RRP45"/>
    <property type="match status" value="1"/>
</dbReference>
<dbReference type="Gene3D" id="3.30.230.70">
    <property type="entry name" value="GHMP Kinase, N-terminal domain"/>
    <property type="match status" value="1"/>
</dbReference>
<evidence type="ECO:0000313" key="5">
    <source>
        <dbReference type="EMBL" id="JAP95337.1"/>
    </source>
</evidence>
<evidence type="ECO:0000256" key="4">
    <source>
        <dbReference type="ARBA" id="ARBA00022490"/>
    </source>
</evidence>
<dbReference type="GO" id="GO:0071038">
    <property type="term" value="P:TRAMP-dependent tRNA surveillance pathway"/>
    <property type="evidence" value="ECO:0007669"/>
    <property type="project" value="TreeGrafter"/>
</dbReference>
<dbReference type="GO" id="GO:0071035">
    <property type="term" value="P:nuclear polyadenylation-dependent rRNA catabolic process"/>
    <property type="evidence" value="ECO:0007669"/>
    <property type="project" value="TreeGrafter"/>
</dbReference>
<evidence type="ECO:0000256" key="2">
    <source>
        <dbReference type="ARBA" id="ARBA00004496"/>
    </source>
</evidence>
<dbReference type="InterPro" id="IPR020568">
    <property type="entry name" value="Ribosomal_Su5_D2-typ_SF"/>
</dbReference>
<sequence length="215" mass="24413">DGRKEYTVRKSEISFQSVLGCIVIKRGDTQVQVSAKLVQVAPNAKKPNSGFVKCIFNSDKNIEAQVQNLLNNSQIIPLESLCIKTNLIVNQLQLYCIVLKQDSDPIPLLLIGCAAASMHLGVETRYIPTVFKFNQQVLDPLIKEETEENVIVVIDKSGSVVYFQGQLVSFDTIQKLKEVSVFSSQCEEIEKLIKDDIRKRIELEKQIYRKIDQRR</sequence>
<organism evidence="5">
    <name type="scientific">Trepomonas sp. PC1</name>
    <dbReference type="NCBI Taxonomy" id="1076344"/>
    <lineage>
        <taxon>Eukaryota</taxon>
        <taxon>Metamonada</taxon>
        <taxon>Diplomonadida</taxon>
        <taxon>Hexamitidae</taxon>
        <taxon>Hexamitinae</taxon>
        <taxon>Trepomonas</taxon>
    </lineage>
</organism>
<feature type="non-terminal residue" evidence="5">
    <location>
        <position position="1"/>
    </location>
</feature>
<name>A0A146KFU0_9EUKA</name>
<evidence type="ECO:0000256" key="3">
    <source>
        <dbReference type="ARBA" id="ARBA00006678"/>
    </source>
</evidence>
<reference evidence="5" key="1">
    <citation type="submission" date="2015-07" db="EMBL/GenBank/DDBJ databases">
        <title>Adaptation to a free-living lifestyle via gene acquisitions in the diplomonad Trepomonas sp. PC1.</title>
        <authorList>
            <person name="Xu F."/>
            <person name="Jerlstrom-Hultqvist J."/>
            <person name="Kolisko M."/>
            <person name="Simpson A.G.B."/>
            <person name="Roger A.J."/>
            <person name="Svard S.G."/>
            <person name="Andersson J.O."/>
        </authorList>
    </citation>
    <scope>NUCLEOTIDE SEQUENCE</scope>
    <source>
        <strain evidence="5">PC1</strain>
    </source>
</reference>
<gene>
    <name evidence="5" type="ORF">TPC1_11706</name>
</gene>
<dbReference type="EMBL" id="GDID01001269">
    <property type="protein sequence ID" value="JAP95337.1"/>
    <property type="molecule type" value="Transcribed_RNA"/>
</dbReference>
<dbReference type="InterPro" id="IPR027408">
    <property type="entry name" value="PNPase/RNase_PH_dom_sf"/>
</dbReference>
<protein>
    <submittedName>
        <fullName evidence="5">3' exoribonuclease family protein</fullName>
    </submittedName>
</protein>
<dbReference type="GO" id="GO:0034473">
    <property type="term" value="P:U1 snRNA 3'-end processing"/>
    <property type="evidence" value="ECO:0007669"/>
    <property type="project" value="TreeGrafter"/>
</dbReference>
<dbReference type="GO" id="GO:0000176">
    <property type="term" value="C:nuclear exosome (RNase complex)"/>
    <property type="evidence" value="ECO:0007669"/>
    <property type="project" value="TreeGrafter"/>
</dbReference>
<comment type="similarity">
    <text evidence="3">Belongs to the RNase PH family.</text>
</comment>
<dbReference type="GO" id="GO:0000467">
    <property type="term" value="P:exonucleolytic trimming to generate mature 3'-end of 5.8S rRNA from tricistronic rRNA transcript (SSU-rRNA, 5.8S rRNA, LSU-rRNA)"/>
    <property type="evidence" value="ECO:0007669"/>
    <property type="project" value="TreeGrafter"/>
</dbReference>
<dbReference type="PANTHER" id="PTHR11097">
    <property type="entry name" value="EXOSOME COMPLEX EXONUCLEASE RIBOSOMAL RNA PROCESSING PROTEIN"/>
    <property type="match status" value="1"/>
</dbReference>
<dbReference type="GO" id="GO:0035925">
    <property type="term" value="F:mRNA 3'-UTR AU-rich region binding"/>
    <property type="evidence" value="ECO:0007669"/>
    <property type="project" value="TreeGrafter"/>
</dbReference>
<evidence type="ECO:0000256" key="1">
    <source>
        <dbReference type="ARBA" id="ARBA00004123"/>
    </source>
</evidence>
<accession>A0A146KFU0</accession>
<dbReference type="GO" id="GO:0000177">
    <property type="term" value="C:cytoplasmic exosome (RNase complex)"/>
    <property type="evidence" value="ECO:0007669"/>
    <property type="project" value="TreeGrafter"/>
</dbReference>
<dbReference type="AlphaFoldDB" id="A0A146KFU0"/>